<sequence>MTTLTAPAATDIAAVLDLAADHIDKVGYCKKYLYSVRQAENGMPLDTCEVDVLGAINVAVHGTPRHVGGDPLTWAAEKAVVARVDAPSVAAWCDYPGNGKQAALTLLRDTADSLRDAA</sequence>
<accession>A0ABZ1NLN4</accession>
<name>A0ABZ1NLN4_STRVL</name>
<proteinExistence type="predicted"/>
<dbReference type="Proteomes" id="UP001341259">
    <property type="component" value="Chromosome"/>
</dbReference>
<protein>
    <submittedName>
        <fullName evidence="1">Uncharacterized protein</fullName>
    </submittedName>
</protein>
<dbReference type="RefSeq" id="WP_328336827.1">
    <property type="nucleotide sequence ID" value="NZ_CP107906.1"/>
</dbReference>
<gene>
    <name evidence="1" type="ORF">OHB29_04815</name>
</gene>
<dbReference type="EMBL" id="CP107906">
    <property type="protein sequence ID" value="WUG92404.1"/>
    <property type="molecule type" value="Genomic_DNA"/>
</dbReference>
<evidence type="ECO:0000313" key="2">
    <source>
        <dbReference type="Proteomes" id="UP001341259"/>
    </source>
</evidence>
<dbReference type="InterPro" id="IPR045677">
    <property type="entry name" value="DUF6197"/>
</dbReference>
<organism evidence="1 2">
    <name type="scientific">Streptomyces violaceus</name>
    <name type="common">Streptomyces venezuelae</name>
    <dbReference type="NCBI Taxonomy" id="1936"/>
    <lineage>
        <taxon>Bacteria</taxon>
        <taxon>Bacillati</taxon>
        <taxon>Actinomycetota</taxon>
        <taxon>Actinomycetes</taxon>
        <taxon>Kitasatosporales</taxon>
        <taxon>Streptomycetaceae</taxon>
        <taxon>Streptomyces</taxon>
    </lineage>
</organism>
<keyword evidence="2" id="KW-1185">Reference proteome</keyword>
<dbReference type="Pfam" id="PF19698">
    <property type="entry name" value="DUF6197"/>
    <property type="match status" value="1"/>
</dbReference>
<reference evidence="1 2" key="1">
    <citation type="submission" date="2022-10" db="EMBL/GenBank/DDBJ databases">
        <title>The complete genomes of actinobacterial strains from the NBC collection.</title>
        <authorList>
            <person name="Joergensen T.S."/>
            <person name="Alvarez Arevalo M."/>
            <person name="Sterndorff E.B."/>
            <person name="Faurdal D."/>
            <person name="Vuksanovic O."/>
            <person name="Mourched A.-S."/>
            <person name="Charusanti P."/>
            <person name="Shaw S."/>
            <person name="Blin K."/>
            <person name="Weber T."/>
        </authorList>
    </citation>
    <scope>NUCLEOTIDE SEQUENCE [LARGE SCALE GENOMIC DNA]</scope>
    <source>
        <strain evidence="1 2">NBC_00456</strain>
    </source>
</reference>
<evidence type="ECO:0000313" key="1">
    <source>
        <dbReference type="EMBL" id="WUG92404.1"/>
    </source>
</evidence>